<evidence type="ECO:0000313" key="3">
    <source>
        <dbReference type="EMBL" id="GGN65782.1"/>
    </source>
</evidence>
<evidence type="ECO:0008006" key="5">
    <source>
        <dbReference type="Google" id="ProtNLM"/>
    </source>
</evidence>
<feature type="compositionally biased region" description="Polar residues" evidence="2">
    <location>
        <begin position="97"/>
        <end position="106"/>
    </location>
</feature>
<sequence>MIRGQGWTGFEAAALQEAMRLSIREYAAMLGIESTTINNWRSGLSAVKPRSKAQGILDTTYAKRATPEDRERFEQIVAEGETAWRARHSKDVRKHNAVSNTDNVPTDSEPDRGSTRVDAPLVEADDFSALVTDIETAFWTAGNVTDTGALRPLSALLAASRAVTRLNMAGEYTTLALLVGPLITDLYRHAHDSRAEDQRIAWDTLTQVAFDTSVVMRARGHLALAWSAARTAEEAARSIDSQPGAAAAAFVSSQVLLARPASAKAALDRAERTAAIVGARAQTANELQTVGMLHLQASLATAATGGDPRDHLEYAAAYAARLDRPISADNSSVISNTTFGSSNVALWKMSVAMEAGEPEAVLDLAKKLKPQTLPTPGRAAQYWVEVGRAAASRRAHEIALDAFLRAESIAPEHVRTMDTVQESVAQMMREAKRSLTAGDLGNLAQRVGVAVV</sequence>
<keyword evidence="4" id="KW-1185">Reference proteome</keyword>
<protein>
    <recommendedName>
        <fullName evidence="5">HTH cro/C1-type domain-containing protein</fullName>
    </recommendedName>
</protein>
<evidence type="ECO:0000313" key="4">
    <source>
        <dbReference type="Proteomes" id="UP000658127"/>
    </source>
</evidence>
<evidence type="ECO:0000256" key="2">
    <source>
        <dbReference type="SAM" id="MobiDB-lite"/>
    </source>
</evidence>
<name>A0ABQ2K3X7_9NOCA</name>
<dbReference type="PROSITE" id="PS50005">
    <property type="entry name" value="TPR"/>
    <property type="match status" value="1"/>
</dbReference>
<comment type="caution">
    <text evidence="3">The sequence shown here is derived from an EMBL/GenBank/DDBJ whole genome shotgun (WGS) entry which is preliminary data.</text>
</comment>
<organism evidence="3 4">
    <name type="scientific">Nocardia rhizosphaerihabitans</name>
    <dbReference type="NCBI Taxonomy" id="1691570"/>
    <lineage>
        <taxon>Bacteria</taxon>
        <taxon>Bacillati</taxon>
        <taxon>Actinomycetota</taxon>
        <taxon>Actinomycetes</taxon>
        <taxon>Mycobacteriales</taxon>
        <taxon>Nocardiaceae</taxon>
        <taxon>Nocardia</taxon>
    </lineage>
</organism>
<dbReference type="InterPro" id="IPR019734">
    <property type="entry name" value="TPR_rpt"/>
</dbReference>
<evidence type="ECO:0000256" key="1">
    <source>
        <dbReference type="PROSITE-ProRule" id="PRU00339"/>
    </source>
</evidence>
<feature type="repeat" description="TPR" evidence="1">
    <location>
        <begin position="380"/>
        <end position="413"/>
    </location>
</feature>
<reference evidence="4" key="1">
    <citation type="journal article" date="2019" name="Int. J. Syst. Evol. Microbiol.">
        <title>The Global Catalogue of Microorganisms (GCM) 10K type strain sequencing project: providing services to taxonomists for standard genome sequencing and annotation.</title>
        <authorList>
            <consortium name="The Broad Institute Genomics Platform"/>
            <consortium name="The Broad Institute Genome Sequencing Center for Infectious Disease"/>
            <person name="Wu L."/>
            <person name="Ma J."/>
        </authorList>
    </citation>
    <scope>NUCLEOTIDE SEQUENCE [LARGE SCALE GENOMIC DNA]</scope>
    <source>
        <strain evidence="4">CGMCC 4.7329</strain>
    </source>
</reference>
<accession>A0ABQ2K3X7</accession>
<feature type="region of interest" description="Disordered" evidence="2">
    <location>
        <begin position="87"/>
        <end position="116"/>
    </location>
</feature>
<dbReference type="EMBL" id="BMNE01000001">
    <property type="protein sequence ID" value="GGN65782.1"/>
    <property type="molecule type" value="Genomic_DNA"/>
</dbReference>
<gene>
    <name evidence="3" type="ORF">GCM10011610_00040</name>
</gene>
<dbReference type="RefSeq" id="WP_189022452.1">
    <property type="nucleotide sequence ID" value="NZ_BMNE01000001.1"/>
</dbReference>
<keyword evidence="1" id="KW-0802">TPR repeat</keyword>
<dbReference type="Proteomes" id="UP000658127">
    <property type="component" value="Unassembled WGS sequence"/>
</dbReference>
<feature type="compositionally biased region" description="Basic residues" evidence="2">
    <location>
        <begin position="87"/>
        <end position="96"/>
    </location>
</feature>
<proteinExistence type="predicted"/>